<dbReference type="AlphaFoldDB" id="A0A914UTA2"/>
<name>A0A914UTA2_9BILA</name>
<proteinExistence type="predicted"/>
<evidence type="ECO:0000313" key="2">
    <source>
        <dbReference type="Proteomes" id="UP000887566"/>
    </source>
</evidence>
<organism evidence="2 3">
    <name type="scientific">Plectus sambesii</name>
    <dbReference type="NCBI Taxonomy" id="2011161"/>
    <lineage>
        <taxon>Eukaryota</taxon>
        <taxon>Metazoa</taxon>
        <taxon>Ecdysozoa</taxon>
        <taxon>Nematoda</taxon>
        <taxon>Chromadorea</taxon>
        <taxon>Plectida</taxon>
        <taxon>Plectina</taxon>
        <taxon>Plectoidea</taxon>
        <taxon>Plectidae</taxon>
        <taxon>Plectus</taxon>
    </lineage>
</organism>
<feature type="region of interest" description="Disordered" evidence="1">
    <location>
        <begin position="38"/>
        <end position="95"/>
    </location>
</feature>
<evidence type="ECO:0000256" key="1">
    <source>
        <dbReference type="SAM" id="MobiDB-lite"/>
    </source>
</evidence>
<reference evidence="3" key="1">
    <citation type="submission" date="2022-11" db="UniProtKB">
        <authorList>
            <consortium name="WormBaseParasite"/>
        </authorList>
    </citation>
    <scope>IDENTIFICATION</scope>
</reference>
<dbReference type="Proteomes" id="UP000887566">
    <property type="component" value="Unplaced"/>
</dbReference>
<accession>A0A914UTA2</accession>
<keyword evidence="2" id="KW-1185">Reference proteome</keyword>
<dbReference type="WBParaSite" id="PSAMB.scaffold12348size2810.g34803.t1">
    <property type="protein sequence ID" value="PSAMB.scaffold12348size2810.g34803.t1"/>
    <property type="gene ID" value="PSAMB.scaffold12348size2810.g34803"/>
</dbReference>
<feature type="compositionally biased region" description="Polar residues" evidence="1">
    <location>
        <begin position="48"/>
        <end position="58"/>
    </location>
</feature>
<protein>
    <submittedName>
        <fullName evidence="3">Uncharacterized protein</fullName>
    </submittedName>
</protein>
<evidence type="ECO:0000313" key="3">
    <source>
        <dbReference type="WBParaSite" id="PSAMB.scaffold12348size2810.g34803.t1"/>
    </source>
</evidence>
<sequence>MQECWKEKPDERPFFSDLKMKLGTLLSYATIEYGYLDTGRPRGGQYYRQVSNDSGSTEQSERYPEESTAPNDANLKSVVEADNGTSYESDREVFV</sequence>